<gene>
    <name evidence="3" type="ORF">KB893_009835</name>
    <name evidence="2" type="ORF">KB893_03060</name>
</gene>
<evidence type="ECO:0000313" key="2">
    <source>
        <dbReference type="EMBL" id="MBR0561506.1"/>
    </source>
</evidence>
<reference evidence="2" key="2">
    <citation type="submission" date="2021-04" db="EMBL/GenBank/DDBJ databases">
        <authorList>
            <person name="Karlyshev A.V."/>
        </authorList>
    </citation>
    <scope>NUCLEOTIDE SEQUENCE</scope>
    <source>
        <strain evidence="2">LMG 29479</strain>
    </source>
</reference>
<reference evidence="3 4" key="1">
    <citation type="journal article" date="2021" name="Microbiol. Resour. Announc.">
        <title>Draft Genome Sequence of Coralloluteibacterium stylophorae LMG 29479T.</title>
        <authorList>
            <person name="Karlyshev A.V."/>
            <person name="Kudryashova E.B."/>
            <person name="Ariskina E.V."/>
            <person name="Conroy A.P."/>
            <person name="Abidueva E.Y."/>
        </authorList>
    </citation>
    <scope>NUCLEOTIDE SEQUENCE [LARGE SCALE GENOMIC DNA]</scope>
    <source>
        <strain evidence="3 4">LMG 29479</strain>
    </source>
</reference>
<dbReference type="Gene3D" id="3.60.40.10">
    <property type="entry name" value="PPM-type phosphatase domain"/>
    <property type="match status" value="1"/>
</dbReference>
<dbReference type="SUPFAM" id="SSF55874">
    <property type="entry name" value="ATPase domain of HSP90 chaperone/DNA topoisomerase II/histidine kinase"/>
    <property type="match status" value="1"/>
</dbReference>
<dbReference type="SMART" id="SM00331">
    <property type="entry name" value="PP2C_SIG"/>
    <property type="match status" value="1"/>
</dbReference>
<comment type="caution">
    <text evidence="2">The sequence shown here is derived from an EMBL/GenBank/DDBJ whole genome shotgun (WGS) entry which is preliminary data.</text>
</comment>
<dbReference type="InterPro" id="IPR003594">
    <property type="entry name" value="HATPase_dom"/>
</dbReference>
<keyword evidence="4" id="KW-1185">Reference proteome</keyword>
<dbReference type="EMBL" id="JAGQFT010000011">
    <property type="protein sequence ID" value="MBR0561506.1"/>
    <property type="molecule type" value="Genomic_DNA"/>
</dbReference>
<dbReference type="InterPro" id="IPR039248">
    <property type="entry name" value="Ptase_RsbX"/>
</dbReference>
<protein>
    <submittedName>
        <fullName evidence="2">SpoIIE family protein phosphatase</fullName>
    </submittedName>
</protein>
<dbReference type="InterPro" id="IPR036457">
    <property type="entry name" value="PPM-type-like_dom_sf"/>
</dbReference>
<evidence type="ECO:0000313" key="3">
    <source>
        <dbReference type="EMBL" id="MBS7457434.1"/>
    </source>
</evidence>
<name>A0A8J7VSL9_9GAMM</name>
<organism evidence="2">
    <name type="scientific">Coralloluteibacterium stylophorae</name>
    <dbReference type="NCBI Taxonomy" id="1776034"/>
    <lineage>
        <taxon>Bacteria</taxon>
        <taxon>Pseudomonadati</taxon>
        <taxon>Pseudomonadota</taxon>
        <taxon>Gammaproteobacteria</taxon>
        <taxon>Lysobacterales</taxon>
        <taxon>Lysobacteraceae</taxon>
        <taxon>Coralloluteibacterium</taxon>
    </lineage>
</organism>
<dbReference type="PANTHER" id="PTHR35801">
    <property type="entry name" value="PHOSPHOSERINE PHOSPHATASE RSBX"/>
    <property type="match status" value="1"/>
</dbReference>
<dbReference type="RefSeq" id="WP_211925471.1">
    <property type="nucleotide sequence ID" value="NZ_JAGQFT020000005.1"/>
</dbReference>
<feature type="domain" description="PPM-type phosphatase" evidence="1">
    <location>
        <begin position="142"/>
        <end position="333"/>
    </location>
</feature>
<dbReference type="Pfam" id="PF07228">
    <property type="entry name" value="SpoIIE"/>
    <property type="match status" value="1"/>
</dbReference>
<dbReference type="InterPro" id="IPR036890">
    <property type="entry name" value="HATPase_C_sf"/>
</dbReference>
<evidence type="ECO:0000259" key="1">
    <source>
        <dbReference type="SMART" id="SM00331"/>
    </source>
</evidence>
<dbReference type="EMBL" id="JAGQFT020000005">
    <property type="protein sequence ID" value="MBS7457434.1"/>
    <property type="molecule type" value="Genomic_DNA"/>
</dbReference>
<dbReference type="Gene3D" id="3.30.565.10">
    <property type="entry name" value="Histidine kinase-like ATPase, C-terminal domain"/>
    <property type="match status" value="1"/>
</dbReference>
<accession>A0A8J7VSL9</accession>
<proteinExistence type="predicted"/>
<dbReference type="AlphaFoldDB" id="A0A8J7VSL9"/>
<dbReference type="Proteomes" id="UP000675747">
    <property type="component" value="Unassembled WGS sequence"/>
</dbReference>
<evidence type="ECO:0000313" key="4">
    <source>
        <dbReference type="Proteomes" id="UP000675747"/>
    </source>
</evidence>
<dbReference type="PANTHER" id="PTHR35801:SF1">
    <property type="entry name" value="PHOSPHOSERINE PHOSPHATASE RSBX"/>
    <property type="match status" value="1"/>
</dbReference>
<sequence length="334" mass="34069">MALTSEGLEQLCCAVGDASQVGEARRVAARLARAAALGETDAGRLAIVVVELANNQLRHAGGGSMLMRVVERERDAGVEILAIDRGRGFDIARGLVDGYSTAGTSGTGLGAVRRMSSVFDAWSDARGSVLLSRVFPTASAGDPGWGVVNRPVAGEVQCGDGWAVRRSGGLLHALVVDGLGHGPSAADAARAGIAAFRSQAAADPAHALENLHRGMGGTRGGAAAVATVDPGARRLAMAGIGNIGVTLWSEGRARGLPSHSGIVGQGAVRPRRVVDAGWTAPALLVMASDGLQSRLAFGDYPGLVNVHPAVVAGLLFRDFERGNDDATVLVLPLA</sequence>
<dbReference type="SUPFAM" id="SSF81606">
    <property type="entry name" value="PP2C-like"/>
    <property type="match status" value="1"/>
</dbReference>
<dbReference type="Pfam" id="PF13581">
    <property type="entry name" value="HATPase_c_2"/>
    <property type="match status" value="1"/>
</dbReference>
<dbReference type="InterPro" id="IPR001932">
    <property type="entry name" value="PPM-type_phosphatase-like_dom"/>
</dbReference>